<reference evidence="1" key="1">
    <citation type="submission" date="2021-01" db="EMBL/GenBank/DDBJ databases">
        <title>Genome public.</title>
        <authorList>
            <person name="Liu C."/>
            <person name="Sun Q."/>
        </authorList>
    </citation>
    <scope>NUCLEOTIDE SEQUENCE</scope>
    <source>
        <strain evidence="1">M6</strain>
    </source>
</reference>
<dbReference type="Proteomes" id="UP000633365">
    <property type="component" value="Unassembled WGS sequence"/>
</dbReference>
<proteinExistence type="predicted"/>
<dbReference type="RefSeq" id="WP_201426555.1">
    <property type="nucleotide sequence ID" value="NZ_JAEQMG010000013.1"/>
</dbReference>
<evidence type="ECO:0000313" key="1">
    <source>
        <dbReference type="EMBL" id="MBK6087224.1"/>
    </source>
</evidence>
<dbReference type="AlphaFoldDB" id="A0A934U117"/>
<evidence type="ECO:0000313" key="2">
    <source>
        <dbReference type="Proteomes" id="UP000633365"/>
    </source>
</evidence>
<protein>
    <submittedName>
        <fullName evidence="1">Uncharacterized protein</fullName>
    </submittedName>
</protein>
<sequence>MNSKAKYPNFFDQRCIVWTNINLFNGFDYEALRGHCCVCQDTQIVRALKLNNDALDEIRELMNVEVEQPIISIDMHYDADDEAMSDCYIFPYCNLNGCFCFSGDGIKEWYIDEKDDLRSFEVTDIDSCFSLFRMLKPSLSPRDVQHFKEEIIAGNINWDMVEKYTDSIGEKVATAMFGDVNNEVSNNE</sequence>
<comment type="caution">
    <text evidence="1">The sequence shown here is derived from an EMBL/GenBank/DDBJ whole genome shotgun (WGS) entry which is preliminary data.</text>
</comment>
<accession>A0A934U117</accession>
<name>A0A934U117_9FIRM</name>
<dbReference type="EMBL" id="JAEQMG010000013">
    <property type="protein sequence ID" value="MBK6087224.1"/>
    <property type="molecule type" value="Genomic_DNA"/>
</dbReference>
<keyword evidence="2" id="KW-1185">Reference proteome</keyword>
<gene>
    <name evidence="1" type="ORF">JKK62_00885</name>
</gene>
<organism evidence="1 2">
    <name type="scientific">Ruminococcus difficilis</name>
    <dbReference type="NCBI Taxonomy" id="2763069"/>
    <lineage>
        <taxon>Bacteria</taxon>
        <taxon>Bacillati</taxon>
        <taxon>Bacillota</taxon>
        <taxon>Clostridia</taxon>
        <taxon>Eubacteriales</taxon>
        <taxon>Oscillospiraceae</taxon>
        <taxon>Ruminococcus</taxon>
    </lineage>
</organism>